<dbReference type="InterPro" id="IPR020593">
    <property type="entry name" value="G-glutamylP_reductase_CS"/>
</dbReference>
<keyword evidence="2 7" id="KW-0028">Amino-acid biosynthesis</keyword>
<comment type="caution">
    <text evidence="9">The sequence shown here is derived from an EMBL/GenBank/DDBJ whole genome shotgun (WGS) entry which is preliminary data.</text>
</comment>
<dbReference type="InterPro" id="IPR016162">
    <property type="entry name" value="Ald_DH_N"/>
</dbReference>
<dbReference type="PROSITE" id="PS01223">
    <property type="entry name" value="PROA"/>
    <property type="match status" value="1"/>
</dbReference>
<dbReference type="NCBIfam" id="TIGR00407">
    <property type="entry name" value="proA"/>
    <property type="match status" value="1"/>
</dbReference>
<dbReference type="EMBL" id="JBEPLW010000029">
    <property type="protein sequence ID" value="MET3576660.1"/>
    <property type="molecule type" value="Genomic_DNA"/>
</dbReference>
<dbReference type="SUPFAM" id="SSF53720">
    <property type="entry name" value="ALDH-like"/>
    <property type="match status" value="1"/>
</dbReference>
<comment type="catalytic activity">
    <reaction evidence="6 7">
        <text>L-glutamate 5-semialdehyde + phosphate + NADP(+) = L-glutamyl 5-phosphate + NADPH + H(+)</text>
        <dbReference type="Rhea" id="RHEA:19541"/>
        <dbReference type="ChEBI" id="CHEBI:15378"/>
        <dbReference type="ChEBI" id="CHEBI:43474"/>
        <dbReference type="ChEBI" id="CHEBI:57783"/>
        <dbReference type="ChEBI" id="CHEBI:58066"/>
        <dbReference type="ChEBI" id="CHEBI:58274"/>
        <dbReference type="ChEBI" id="CHEBI:58349"/>
        <dbReference type="EC" id="1.2.1.41"/>
    </reaction>
</comment>
<dbReference type="Gene3D" id="3.40.309.10">
    <property type="entry name" value="Aldehyde Dehydrogenase, Chain A, domain 2"/>
    <property type="match status" value="1"/>
</dbReference>
<dbReference type="Proteomes" id="UP001549099">
    <property type="component" value="Unassembled WGS sequence"/>
</dbReference>
<evidence type="ECO:0000313" key="9">
    <source>
        <dbReference type="EMBL" id="MET3576660.1"/>
    </source>
</evidence>
<protein>
    <recommendedName>
        <fullName evidence="7">Gamma-glutamyl phosphate reductase</fullName>
        <shortName evidence="7">GPR</shortName>
        <ecNumber evidence="7">1.2.1.41</ecNumber>
    </recommendedName>
    <alternativeName>
        <fullName evidence="7">Glutamate-5-semialdehyde dehydrogenase</fullName>
    </alternativeName>
    <alternativeName>
        <fullName evidence="7">Glutamyl-gamma-semialdehyde dehydrogenase</fullName>
        <shortName evidence="7">GSA dehydrogenase</shortName>
    </alternativeName>
</protein>
<dbReference type="Pfam" id="PF00171">
    <property type="entry name" value="Aldedh"/>
    <property type="match status" value="2"/>
</dbReference>
<dbReference type="PANTHER" id="PTHR11063">
    <property type="entry name" value="GLUTAMATE SEMIALDEHYDE DEHYDROGENASE"/>
    <property type="match status" value="1"/>
</dbReference>
<evidence type="ECO:0000313" key="10">
    <source>
        <dbReference type="Proteomes" id="UP001549099"/>
    </source>
</evidence>
<dbReference type="InterPro" id="IPR015590">
    <property type="entry name" value="Aldehyde_DH_dom"/>
</dbReference>
<evidence type="ECO:0000256" key="5">
    <source>
        <dbReference type="ARBA" id="ARBA00023002"/>
    </source>
</evidence>
<dbReference type="PIRSF" id="PIRSF000151">
    <property type="entry name" value="GPR"/>
    <property type="match status" value="1"/>
</dbReference>
<keyword evidence="5 7" id="KW-0560">Oxidoreductase</keyword>
<evidence type="ECO:0000256" key="2">
    <source>
        <dbReference type="ARBA" id="ARBA00022605"/>
    </source>
</evidence>
<feature type="domain" description="Aldehyde dehydrogenase" evidence="8">
    <location>
        <begin position="7"/>
        <end position="275"/>
    </location>
</feature>
<evidence type="ECO:0000256" key="7">
    <source>
        <dbReference type="HAMAP-Rule" id="MF_00412"/>
    </source>
</evidence>
<dbReference type="PANTHER" id="PTHR11063:SF8">
    <property type="entry name" value="DELTA-1-PYRROLINE-5-CARBOXYLATE SYNTHASE"/>
    <property type="match status" value="1"/>
</dbReference>
<dbReference type="NCBIfam" id="NF001221">
    <property type="entry name" value="PRK00197.1"/>
    <property type="match status" value="1"/>
</dbReference>
<evidence type="ECO:0000256" key="1">
    <source>
        <dbReference type="ARBA" id="ARBA00004985"/>
    </source>
</evidence>
<dbReference type="HAMAP" id="MF_00412">
    <property type="entry name" value="ProA"/>
    <property type="match status" value="1"/>
</dbReference>
<comment type="similarity">
    <text evidence="7">Belongs to the gamma-glutamyl phosphate reductase family.</text>
</comment>
<feature type="domain" description="Aldehyde dehydrogenase" evidence="8">
    <location>
        <begin position="314"/>
        <end position="413"/>
    </location>
</feature>
<comment type="function">
    <text evidence="7">Catalyzes the NADPH-dependent reduction of L-glutamate 5-phosphate into L-glutamate 5-semialdehyde and phosphate. The product spontaneously undergoes cyclization to form 1-pyrroline-5-carboxylate.</text>
</comment>
<evidence type="ECO:0000256" key="3">
    <source>
        <dbReference type="ARBA" id="ARBA00022650"/>
    </source>
</evidence>
<evidence type="ECO:0000259" key="8">
    <source>
        <dbReference type="Pfam" id="PF00171"/>
    </source>
</evidence>
<dbReference type="CDD" id="cd07079">
    <property type="entry name" value="ALDH_F18-19_ProA-GPR"/>
    <property type="match status" value="1"/>
</dbReference>
<dbReference type="InterPro" id="IPR000965">
    <property type="entry name" value="GPR_dom"/>
</dbReference>
<dbReference type="InterPro" id="IPR016163">
    <property type="entry name" value="Ald_DH_C"/>
</dbReference>
<dbReference type="RefSeq" id="WP_354198901.1">
    <property type="nucleotide sequence ID" value="NZ_JBEPLW010000029.1"/>
</dbReference>
<name>A0ABV2GEE1_9BACL</name>
<keyword evidence="3 7" id="KW-0641">Proline biosynthesis</keyword>
<accession>A0ABV2GEE1</accession>
<comment type="pathway">
    <text evidence="1 7">Amino-acid biosynthesis; L-proline biosynthesis; L-glutamate 5-semialdehyde from L-glutamate: step 2/2.</text>
</comment>
<dbReference type="EC" id="1.2.1.41" evidence="7"/>
<evidence type="ECO:0000256" key="6">
    <source>
        <dbReference type="ARBA" id="ARBA00049024"/>
    </source>
</evidence>
<comment type="subcellular location">
    <subcellularLocation>
        <location evidence="7">Cytoplasm</location>
    </subcellularLocation>
</comment>
<reference evidence="9 10" key="1">
    <citation type="submission" date="2024-06" db="EMBL/GenBank/DDBJ databases">
        <title>Genomic Encyclopedia of Type Strains, Phase IV (KMG-IV): sequencing the most valuable type-strain genomes for metagenomic binning, comparative biology and taxonomic classification.</title>
        <authorList>
            <person name="Goeker M."/>
        </authorList>
    </citation>
    <scope>NUCLEOTIDE SEQUENCE [LARGE SCALE GENOMIC DNA]</scope>
    <source>
        <strain evidence="9 10">DSM 26128</strain>
    </source>
</reference>
<gene>
    <name evidence="7" type="primary">proA</name>
    <name evidence="9" type="ORF">ABID49_002589</name>
</gene>
<organism evidence="9 10">
    <name type="scientific">Bhargavaea ullalensis</name>
    <dbReference type="NCBI Taxonomy" id="1265685"/>
    <lineage>
        <taxon>Bacteria</taxon>
        <taxon>Bacillati</taxon>
        <taxon>Bacillota</taxon>
        <taxon>Bacilli</taxon>
        <taxon>Bacillales</taxon>
        <taxon>Caryophanaceae</taxon>
        <taxon>Bhargavaea</taxon>
    </lineage>
</organism>
<evidence type="ECO:0000256" key="4">
    <source>
        <dbReference type="ARBA" id="ARBA00022857"/>
    </source>
</evidence>
<sequence>MNMHLKTGPAEELASKGAAAKQAAAELALLETEQKNSALLAIADQLGKRKADIIEANRFDIQAGRAAGMSESLLDRLRLDEGRIRDMASALRELTMLEDPVGKTVDSWDRPNGLELSSVRVPLGVVGIIYEARPNVTVDAAALCLKTGNAVLLRGSSSAIRSNIMLVSIIQEAISGQGIPAASVQLIEDTSRETAARLFKMNDVLDVLIPRGSSALIRAVAEQSTVPVIETGAGNCHVYIDDSADKDMAIRIAVNAKTQRPSVCNAAETILVHADWPHGACLIAALQEKGVLIRGDERICGLAGGTLPASDEDWAAEFLGPEAAMKTVESTEEAIRHINRYGTRHSESIVTSSPDEAEKFLAGVDAAAVYHNASTRFTDGFEFGFGAELGISTQKLHARGPMGLSALTSVKTVIRGNGQCKQ</sequence>
<dbReference type="Gene3D" id="3.40.605.10">
    <property type="entry name" value="Aldehyde Dehydrogenase, Chain A, domain 1"/>
    <property type="match status" value="1"/>
</dbReference>
<dbReference type="InterPro" id="IPR016161">
    <property type="entry name" value="Ald_DH/histidinol_DH"/>
</dbReference>
<keyword evidence="4 7" id="KW-0521">NADP</keyword>
<keyword evidence="10" id="KW-1185">Reference proteome</keyword>
<dbReference type="GO" id="GO:0004350">
    <property type="term" value="F:glutamate-5-semialdehyde dehydrogenase activity"/>
    <property type="evidence" value="ECO:0007669"/>
    <property type="project" value="UniProtKB-EC"/>
</dbReference>
<dbReference type="InterPro" id="IPR012134">
    <property type="entry name" value="Glu-5-SA_DH"/>
</dbReference>
<keyword evidence="7" id="KW-0963">Cytoplasm</keyword>
<proteinExistence type="inferred from homology"/>